<name>A0A0F7VFT4_PENBI</name>
<dbReference type="AlphaFoldDB" id="A0A0F7VFT4"/>
<dbReference type="OrthoDB" id="5429740at2759"/>
<dbReference type="PANTHER" id="PTHR33048:SF155">
    <property type="entry name" value="INTEGRAL MEMBRANE PROTEIN"/>
    <property type="match status" value="1"/>
</dbReference>
<evidence type="ECO:0000256" key="2">
    <source>
        <dbReference type="ARBA" id="ARBA00022692"/>
    </source>
</evidence>
<organism evidence="8 9">
    <name type="scientific">Penicillium brasilianum</name>
    <dbReference type="NCBI Taxonomy" id="104259"/>
    <lineage>
        <taxon>Eukaryota</taxon>
        <taxon>Fungi</taxon>
        <taxon>Dikarya</taxon>
        <taxon>Ascomycota</taxon>
        <taxon>Pezizomycotina</taxon>
        <taxon>Eurotiomycetes</taxon>
        <taxon>Eurotiomycetidae</taxon>
        <taxon>Eurotiales</taxon>
        <taxon>Aspergillaceae</taxon>
        <taxon>Penicillium</taxon>
    </lineage>
</organism>
<feature type="transmembrane region" description="Helical" evidence="6">
    <location>
        <begin position="209"/>
        <end position="227"/>
    </location>
</feature>
<dbReference type="Proteomes" id="UP000042958">
    <property type="component" value="Unassembled WGS sequence"/>
</dbReference>
<evidence type="ECO:0000256" key="1">
    <source>
        <dbReference type="ARBA" id="ARBA00004141"/>
    </source>
</evidence>
<evidence type="ECO:0000313" key="8">
    <source>
        <dbReference type="EMBL" id="CEO58780.1"/>
    </source>
</evidence>
<sequence>MSLSPRNSVYNAGPQLLRDVWGLTAVAILVIVLRIIAKLRIGKFGADDILMISALCLAVIGSIMITLAIKLGFGQELSSVNTLNVSKIIMYDYLAQTFGLAGGALGRISFIIFIIGLLVQKRSQRIVLWILVALQVIVNSIFIIILFVQCPGHASAIWDHSGKVKCWDLHVQAYYGYFQGAFNSATDLYLAVFSTCIFWNLNVKVRVKVGLVALLGLGIFAMIASIIKTVQTHVLAISDSEPTTATIHYDRWIYIETYLPKNKQQGYARAKLSICSQQYTFQDKKEGLFP</sequence>
<comment type="subcellular location">
    <subcellularLocation>
        <location evidence="1">Membrane</location>
        <topology evidence="1">Multi-pass membrane protein</topology>
    </subcellularLocation>
</comment>
<dbReference type="EMBL" id="CDHK01000003">
    <property type="protein sequence ID" value="CEO58780.1"/>
    <property type="molecule type" value="Genomic_DNA"/>
</dbReference>
<evidence type="ECO:0000256" key="4">
    <source>
        <dbReference type="ARBA" id="ARBA00023136"/>
    </source>
</evidence>
<feature type="transmembrane region" description="Helical" evidence="6">
    <location>
        <begin position="20"/>
        <end position="37"/>
    </location>
</feature>
<feature type="transmembrane region" description="Helical" evidence="6">
    <location>
        <begin position="181"/>
        <end position="202"/>
    </location>
</feature>
<protein>
    <recommendedName>
        <fullName evidence="7">Rhodopsin domain-containing protein</fullName>
    </recommendedName>
</protein>
<reference evidence="9" key="1">
    <citation type="journal article" date="2015" name="Genome Announc.">
        <title>Draft genome sequence of the fungus Penicillium brasilianum MG11.</title>
        <authorList>
            <person name="Horn F."/>
            <person name="Linde J."/>
            <person name="Mattern D.J."/>
            <person name="Walther G."/>
            <person name="Guthke R."/>
            <person name="Brakhage A.A."/>
            <person name="Valiante V."/>
        </authorList>
    </citation>
    <scope>NUCLEOTIDE SEQUENCE [LARGE SCALE GENOMIC DNA]</scope>
    <source>
        <strain evidence="9">MG11</strain>
    </source>
</reference>
<dbReference type="GO" id="GO:0016020">
    <property type="term" value="C:membrane"/>
    <property type="evidence" value="ECO:0007669"/>
    <property type="project" value="UniProtKB-SubCell"/>
</dbReference>
<keyword evidence="2 6" id="KW-0812">Transmembrane</keyword>
<proteinExistence type="inferred from homology"/>
<feature type="transmembrane region" description="Helical" evidence="6">
    <location>
        <begin position="93"/>
        <end position="119"/>
    </location>
</feature>
<evidence type="ECO:0000259" key="7">
    <source>
        <dbReference type="Pfam" id="PF20684"/>
    </source>
</evidence>
<evidence type="ECO:0000313" key="9">
    <source>
        <dbReference type="Proteomes" id="UP000042958"/>
    </source>
</evidence>
<evidence type="ECO:0000256" key="6">
    <source>
        <dbReference type="SAM" id="Phobius"/>
    </source>
</evidence>
<feature type="transmembrane region" description="Helical" evidence="6">
    <location>
        <begin position="126"/>
        <end position="148"/>
    </location>
</feature>
<comment type="similarity">
    <text evidence="5">Belongs to the SAT4 family.</text>
</comment>
<keyword evidence="3 6" id="KW-1133">Transmembrane helix</keyword>
<evidence type="ECO:0000256" key="3">
    <source>
        <dbReference type="ARBA" id="ARBA00022989"/>
    </source>
</evidence>
<dbReference type="STRING" id="104259.A0A0F7VFT4"/>
<dbReference type="Pfam" id="PF20684">
    <property type="entry name" value="Fung_rhodopsin"/>
    <property type="match status" value="1"/>
</dbReference>
<feature type="domain" description="Rhodopsin" evidence="7">
    <location>
        <begin position="33"/>
        <end position="257"/>
    </location>
</feature>
<feature type="transmembrane region" description="Helical" evidence="6">
    <location>
        <begin position="49"/>
        <end position="73"/>
    </location>
</feature>
<evidence type="ECO:0000256" key="5">
    <source>
        <dbReference type="ARBA" id="ARBA00038359"/>
    </source>
</evidence>
<dbReference type="PANTHER" id="PTHR33048">
    <property type="entry name" value="PTH11-LIKE INTEGRAL MEMBRANE PROTEIN (AFU_ORTHOLOGUE AFUA_5G11245)"/>
    <property type="match status" value="1"/>
</dbReference>
<gene>
    <name evidence="8" type="ORF">PMG11_03482</name>
</gene>
<keyword evidence="4 6" id="KW-0472">Membrane</keyword>
<dbReference type="InterPro" id="IPR052337">
    <property type="entry name" value="SAT4-like"/>
</dbReference>
<dbReference type="InterPro" id="IPR049326">
    <property type="entry name" value="Rhodopsin_dom_fungi"/>
</dbReference>
<keyword evidence="9" id="KW-1185">Reference proteome</keyword>
<accession>A0A0F7VFT4</accession>